<evidence type="ECO:0008006" key="3">
    <source>
        <dbReference type="Google" id="ProtNLM"/>
    </source>
</evidence>
<proteinExistence type="predicted"/>
<sequence>MRTNSPSCYNRWICRLYPWLILLGLAIGITEVLAGPKPVRQKKPVQGICGTVVEKRGNLMPGPGAPRANAGGTPIEREVLIFPILNLSQVEAGDNGFIKSVGEAKPIKTIRSDKNGKFCVSLPIGRYSIIVREPKGLYANLSDTQNNIFPVNVQKNRQSTINVEITHQAVF</sequence>
<dbReference type="RefSeq" id="WP_167204160.1">
    <property type="nucleotide sequence ID" value="NZ_CP050063.1"/>
</dbReference>
<organism evidence="1 2">
    <name type="scientific">Spirosoma aureum</name>
    <dbReference type="NCBI Taxonomy" id="2692134"/>
    <lineage>
        <taxon>Bacteria</taxon>
        <taxon>Pseudomonadati</taxon>
        <taxon>Bacteroidota</taxon>
        <taxon>Cytophagia</taxon>
        <taxon>Cytophagales</taxon>
        <taxon>Cytophagaceae</taxon>
        <taxon>Spirosoma</taxon>
    </lineage>
</organism>
<accession>A0A6G9AFF8</accession>
<dbReference type="KEGG" id="spib:G8759_00160"/>
<protein>
    <recommendedName>
        <fullName evidence="3">Carboxypeptidase regulatory-like domain-containing protein</fullName>
    </recommendedName>
</protein>
<dbReference type="Proteomes" id="UP000501802">
    <property type="component" value="Chromosome"/>
</dbReference>
<reference evidence="1 2" key="1">
    <citation type="submission" date="2020-03" db="EMBL/GenBank/DDBJ databases">
        <authorList>
            <person name="Kim M.K."/>
        </authorList>
    </citation>
    <scope>NUCLEOTIDE SEQUENCE [LARGE SCALE GENOMIC DNA]</scope>
    <source>
        <strain evidence="1 2">BT328</strain>
    </source>
</reference>
<dbReference type="EMBL" id="CP050063">
    <property type="protein sequence ID" value="QIP11168.1"/>
    <property type="molecule type" value="Genomic_DNA"/>
</dbReference>
<evidence type="ECO:0000313" key="1">
    <source>
        <dbReference type="EMBL" id="QIP11168.1"/>
    </source>
</evidence>
<keyword evidence="2" id="KW-1185">Reference proteome</keyword>
<dbReference type="AlphaFoldDB" id="A0A6G9AFF8"/>
<evidence type="ECO:0000313" key="2">
    <source>
        <dbReference type="Proteomes" id="UP000501802"/>
    </source>
</evidence>
<gene>
    <name evidence="1" type="ORF">G8759_00160</name>
</gene>
<name>A0A6G9AFF8_9BACT</name>